<dbReference type="GO" id="GO:0046961">
    <property type="term" value="F:proton-transporting ATPase activity, rotational mechanism"/>
    <property type="evidence" value="ECO:0007669"/>
    <property type="project" value="InterPro"/>
</dbReference>
<sequence>MSSTFRSEPMKLYQLIIQKDNAFNVLAELGQHEFIHINEHKSPSNVFQRAYIREVQRCISMERSLKNLANQIWDSKIPEGKNVLRFDHYLDNITEVGKPKDLITISYEIEEREKVVIELTKYEENLKNQLDEMKEFEQVLDKVNEFFIDHVDDEAIHTLESAVSNERISLAHDIELERETSNLSNDISIPWFVAGVIDAQKRFAFERVLWRACRRTAFVRTSLIEIEECTFLQKKPERCVFIIFFKGKKLQDIVDRVCDGFGAKQYPCPKTARDRHRSELEVKIRMDDLVTVINSTISQKGDVLTSTAKQINEWWKEVHLQKTIYHYLNSFKFDTSGNFYVAEAWIPDVYIDDVRDALQECVNKRGTVLPILNVIDSTEIPPTLTMSNKFTNCFQGIVDSYGIPTYGEINPSIFTIITFPFLFAVMFGDAGHGVILALFGFFLIYKEKIIEKVQELDEISSIFFGGRYIIFLMGLMSVYTGIIYNDAFAKSFNIFGSSWQIPYTENNLTSWILESSNRPFDLTLDPLYAFNNTQGPYIIGVDPIWNLSKNKLNFLNSMKMKASILIGVSQMTFGVFISFFNYWYKKSFIDILTNFIPQLLFLTSIFVYLCIQIIVKWIYYSVHPGEVFGLYYPGSHCAPSLLIGLINMVMLKKRNVGFINGSSTEYIEMKGCYLNQWYPNQSDFERTLLLIALMCIPIMLFGKPFYELFKNRKKSKYYYDVKNINETLELIAINQPNEDNTITSTTSHIRKHPSSNTLNPSVSDKKTSLSAEPGESFTNLMVHQSIHSIEFVLGCISHTASYLRLWALSLAHAQLSEILWDKILVEGMQMLPFYGPISVFISFFIFFILTVSILVLMEGLSAFLHALRLHWVEFQSKFYEGNGYGFNPFSLKAALKILQPAYARE</sequence>
<keyword evidence="3 9" id="KW-0813">Transport</keyword>
<dbReference type="STRING" id="174720.A0A0N5C4E7"/>
<dbReference type="GO" id="GO:0007035">
    <property type="term" value="P:vacuolar acidification"/>
    <property type="evidence" value="ECO:0007669"/>
    <property type="project" value="TreeGrafter"/>
</dbReference>
<keyword evidence="6 9" id="KW-1133">Transmembrane helix</keyword>
<keyword evidence="8 9" id="KW-0472">Membrane</keyword>
<evidence type="ECO:0000256" key="1">
    <source>
        <dbReference type="ARBA" id="ARBA00004141"/>
    </source>
</evidence>
<feature type="transmembrane region" description="Helical" evidence="9">
    <location>
        <begin position="595"/>
        <end position="619"/>
    </location>
</feature>
<feature type="transmembrane region" description="Helical" evidence="9">
    <location>
        <begin position="562"/>
        <end position="583"/>
    </location>
</feature>
<dbReference type="PIRSF" id="PIRSF001293">
    <property type="entry name" value="ATP6V0A1"/>
    <property type="match status" value="1"/>
</dbReference>
<feature type="transmembrane region" description="Helical" evidence="9">
    <location>
        <begin position="833"/>
        <end position="857"/>
    </location>
</feature>
<keyword evidence="4 9" id="KW-0812">Transmembrane</keyword>
<comment type="subcellular location">
    <subcellularLocation>
        <location evidence="1">Membrane</location>
        <topology evidence="1">Multi-pass membrane protein</topology>
    </subcellularLocation>
</comment>
<dbReference type="AlphaFoldDB" id="A0A0N5C4E7"/>
<feature type="transmembrane region" description="Helical" evidence="9">
    <location>
        <begin position="687"/>
        <end position="706"/>
    </location>
</feature>
<dbReference type="PANTHER" id="PTHR11629">
    <property type="entry name" value="VACUOLAR PROTON ATPASES"/>
    <property type="match status" value="1"/>
</dbReference>
<evidence type="ECO:0000256" key="4">
    <source>
        <dbReference type="ARBA" id="ARBA00022692"/>
    </source>
</evidence>
<keyword evidence="5 9" id="KW-0375">Hydrogen ion transport</keyword>
<dbReference type="Pfam" id="PF01496">
    <property type="entry name" value="V_ATPase_I"/>
    <property type="match status" value="1"/>
</dbReference>
<feature type="coiled-coil region" evidence="10">
    <location>
        <begin position="112"/>
        <end position="139"/>
    </location>
</feature>
<dbReference type="WBParaSite" id="SPAL_0001282800.1">
    <property type="protein sequence ID" value="SPAL_0001282800.1"/>
    <property type="gene ID" value="SPAL_0001282800"/>
</dbReference>
<dbReference type="GO" id="GO:0000220">
    <property type="term" value="C:vacuolar proton-transporting V-type ATPase, V0 domain"/>
    <property type="evidence" value="ECO:0007669"/>
    <property type="project" value="InterPro"/>
</dbReference>
<protein>
    <recommendedName>
        <fullName evidence="9">V-type proton ATPase subunit a</fullName>
    </recommendedName>
</protein>
<name>A0A0N5C4E7_STREA</name>
<dbReference type="InterPro" id="IPR002490">
    <property type="entry name" value="V-ATPase_116kDa_su"/>
</dbReference>
<feature type="region of interest" description="Disordered" evidence="11">
    <location>
        <begin position="744"/>
        <end position="770"/>
    </location>
</feature>
<keyword evidence="12" id="KW-1185">Reference proteome</keyword>
<accession>A0A0N5C4E7</accession>
<evidence type="ECO:0000256" key="11">
    <source>
        <dbReference type="SAM" id="MobiDB-lite"/>
    </source>
</evidence>
<proteinExistence type="inferred from homology"/>
<dbReference type="PANTHER" id="PTHR11629:SF56">
    <property type="entry name" value="V-TYPE PROTON ATPASE 116 KDA SUBUNIT A 4"/>
    <property type="match status" value="1"/>
</dbReference>
<dbReference type="Proteomes" id="UP000046392">
    <property type="component" value="Unplaced"/>
</dbReference>
<keyword evidence="7 9" id="KW-0406">Ion transport</keyword>
<feature type="transmembrane region" description="Helical" evidence="9">
    <location>
        <begin position="466"/>
        <end position="484"/>
    </location>
</feature>
<evidence type="ECO:0000256" key="10">
    <source>
        <dbReference type="SAM" id="Coils"/>
    </source>
</evidence>
<evidence type="ECO:0000313" key="12">
    <source>
        <dbReference type="Proteomes" id="UP000046392"/>
    </source>
</evidence>
<organism evidence="12 13">
    <name type="scientific">Strongyloides papillosus</name>
    <name type="common">Intestinal threadworm</name>
    <dbReference type="NCBI Taxonomy" id="174720"/>
    <lineage>
        <taxon>Eukaryota</taxon>
        <taxon>Metazoa</taxon>
        <taxon>Ecdysozoa</taxon>
        <taxon>Nematoda</taxon>
        <taxon>Chromadorea</taxon>
        <taxon>Rhabditida</taxon>
        <taxon>Tylenchina</taxon>
        <taxon>Panagrolaimomorpha</taxon>
        <taxon>Strongyloidoidea</taxon>
        <taxon>Strongyloididae</taxon>
        <taxon>Strongyloides</taxon>
    </lineage>
</organism>
<comment type="function">
    <text evidence="9">Essential component of the vacuolar proton pump (V-ATPase), a multimeric enzyme that catalyzes the translocation of protons across the membranes. Required for assembly and activity of the V-ATPase.</text>
</comment>
<dbReference type="GO" id="GO:0005886">
    <property type="term" value="C:plasma membrane"/>
    <property type="evidence" value="ECO:0007669"/>
    <property type="project" value="TreeGrafter"/>
</dbReference>
<evidence type="ECO:0000256" key="9">
    <source>
        <dbReference type="RuleBase" id="RU361189"/>
    </source>
</evidence>
<feature type="transmembrane region" description="Helical" evidence="9">
    <location>
        <begin position="421"/>
        <end position="445"/>
    </location>
</feature>
<evidence type="ECO:0000256" key="3">
    <source>
        <dbReference type="ARBA" id="ARBA00022448"/>
    </source>
</evidence>
<evidence type="ECO:0000256" key="8">
    <source>
        <dbReference type="ARBA" id="ARBA00023136"/>
    </source>
</evidence>
<dbReference type="GO" id="GO:0051117">
    <property type="term" value="F:ATPase binding"/>
    <property type="evidence" value="ECO:0007669"/>
    <property type="project" value="TreeGrafter"/>
</dbReference>
<evidence type="ECO:0000256" key="2">
    <source>
        <dbReference type="ARBA" id="ARBA00009904"/>
    </source>
</evidence>
<evidence type="ECO:0000256" key="6">
    <source>
        <dbReference type="ARBA" id="ARBA00022989"/>
    </source>
</evidence>
<evidence type="ECO:0000256" key="5">
    <source>
        <dbReference type="ARBA" id="ARBA00022781"/>
    </source>
</evidence>
<dbReference type="InterPro" id="IPR026028">
    <property type="entry name" value="V-type_ATPase_116kDa_su_euka"/>
</dbReference>
<keyword evidence="10" id="KW-0175">Coiled coil</keyword>
<comment type="similarity">
    <text evidence="2 9">Belongs to the V-ATPase 116 kDa subunit family.</text>
</comment>
<evidence type="ECO:0000256" key="7">
    <source>
        <dbReference type="ARBA" id="ARBA00023065"/>
    </source>
</evidence>
<reference evidence="13" key="1">
    <citation type="submission" date="2017-02" db="UniProtKB">
        <authorList>
            <consortium name="WormBaseParasite"/>
        </authorList>
    </citation>
    <scope>IDENTIFICATION</scope>
</reference>
<evidence type="ECO:0000313" key="13">
    <source>
        <dbReference type="WBParaSite" id="SPAL_0001282800.1"/>
    </source>
</evidence>